<feature type="compositionally biased region" description="Low complexity" evidence="1">
    <location>
        <begin position="145"/>
        <end position="164"/>
    </location>
</feature>
<feature type="compositionally biased region" description="Basic residues" evidence="1">
    <location>
        <begin position="192"/>
        <end position="210"/>
    </location>
</feature>
<reference evidence="2 3" key="1">
    <citation type="journal article" date="2009" name="Science">
        <title>Green evolution and dynamic adaptations revealed by genomes of the marine picoeukaryotes Micromonas.</title>
        <authorList>
            <person name="Worden A.Z."/>
            <person name="Lee J.H."/>
            <person name="Mock T."/>
            <person name="Rouze P."/>
            <person name="Simmons M.P."/>
            <person name="Aerts A.L."/>
            <person name="Allen A.E."/>
            <person name="Cuvelier M.L."/>
            <person name="Derelle E."/>
            <person name="Everett M.V."/>
            <person name="Foulon E."/>
            <person name="Grimwood J."/>
            <person name="Gundlach H."/>
            <person name="Henrissat B."/>
            <person name="Napoli C."/>
            <person name="McDonald S.M."/>
            <person name="Parker M.S."/>
            <person name="Rombauts S."/>
            <person name="Salamov A."/>
            <person name="Von Dassow P."/>
            <person name="Badger J.H."/>
            <person name="Coutinho P.M."/>
            <person name="Demir E."/>
            <person name="Dubchak I."/>
            <person name="Gentemann C."/>
            <person name="Eikrem W."/>
            <person name="Gready J.E."/>
            <person name="John U."/>
            <person name="Lanier W."/>
            <person name="Lindquist E.A."/>
            <person name="Lucas S."/>
            <person name="Mayer K.F."/>
            <person name="Moreau H."/>
            <person name="Not F."/>
            <person name="Otillar R."/>
            <person name="Panaud O."/>
            <person name="Pangilinan J."/>
            <person name="Paulsen I."/>
            <person name="Piegu B."/>
            <person name="Poliakov A."/>
            <person name="Robbens S."/>
            <person name="Schmutz J."/>
            <person name="Toulza E."/>
            <person name="Wyss T."/>
            <person name="Zelensky A."/>
            <person name="Zhou K."/>
            <person name="Armbrust E.V."/>
            <person name="Bhattacharya D."/>
            <person name="Goodenough U.W."/>
            <person name="Van de Peer Y."/>
            <person name="Grigoriev I.V."/>
        </authorList>
    </citation>
    <scope>NUCLEOTIDE SEQUENCE [LARGE SCALE GENOMIC DNA]</scope>
    <source>
        <strain evidence="3">RCC299 / NOUM17</strain>
    </source>
</reference>
<feature type="compositionally biased region" description="Basic residues" evidence="1">
    <location>
        <begin position="34"/>
        <end position="45"/>
    </location>
</feature>
<sequence>MASCVGRRAGSLSEAAATGAQTGTPQPPPPPPPRPKKRPNPRRGGRGPGPACSAPGRHRPQPRDSARPSPPHPRRGRAPTGRRTGRSLLAPTGRPSGPNRRTRRPLPTRKLRPDPRRPCSRTRCSTRPAVTLTRGARWAGRGFRPSRGVAAPRPSPSRPASNGRNRWDPSEGLGPGSGSSWTTGRVRSTRIQTRRRTRRRRRRARRKLRAARCCPAAAACCPSRGRRRRRPGSSAPGRTTGGGSNRGQGYRDVPWTSALPTTSTRRGKWTVTTRE</sequence>
<dbReference type="AlphaFoldDB" id="C1FIH4"/>
<dbReference type="RefSeq" id="XP_002509167.1">
    <property type="nucleotide sequence ID" value="XM_002509121.1"/>
</dbReference>
<feature type="compositionally biased region" description="Polar residues" evidence="1">
    <location>
        <begin position="258"/>
        <end position="275"/>
    </location>
</feature>
<accession>C1FIH4</accession>
<evidence type="ECO:0000313" key="3">
    <source>
        <dbReference type="Proteomes" id="UP000002009"/>
    </source>
</evidence>
<feature type="compositionally biased region" description="Low complexity" evidence="1">
    <location>
        <begin position="211"/>
        <end position="223"/>
    </location>
</feature>
<feature type="compositionally biased region" description="Basic residues" evidence="1">
    <location>
        <begin position="100"/>
        <end position="110"/>
    </location>
</feature>
<feature type="region of interest" description="Disordered" evidence="1">
    <location>
        <begin position="1"/>
        <end position="275"/>
    </location>
</feature>
<feature type="compositionally biased region" description="Low complexity" evidence="1">
    <location>
        <begin position="15"/>
        <end position="24"/>
    </location>
</feature>
<feature type="compositionally biased region" description="Low complexity" evidence="1">
    <location>
        <begin position="178"/>
        <end position="191"/>
    </location>
</feature>
<dbReference type="EMBL" id="CP001577">
    <property type="protein sequence ID" value="ACO70425.1"/>
    <property type="molecule type" value="Genomic_DNA"/>
</dbReference>
<dbReference type="GeneID" id="8247800"/>
<evidence type="ECO:0000313" key="2">
    <source>
        <dbReference type="EMBL" id="ACO70425.1"/>
    </source>
</evidence>
<evidence type="ECO:0000256" key="1">
    <source>
        <dbReference type="SAM" id="MobiDB-lite"/>
    </source>
</evidence>
<name>C1FIH4_MICCC</name>
<dbReference type="InParanoid" id="C1FIH4"/>
<dbReference type="OMA" id="IPQRMAP"/>
<protein>
    <submittedName>
        <fullName evidence="2">Uncharacterized protein</fullName>
    </submittedName>
</protein>
<organism evidence="2 3">
    <name type="scientific">Micromonas commoda (strain RCC299 / NOUM17 / CCMP2709)</name>
    <name type="common">Picoplanktonic green alga</name>
    <dbReference type="NCBI Taxonomy" id="296587"/>
    <lineage>
        <taxon>Eukaryota</taxon>
        <taxon>Viridiplantae</taxon>
        <taxon>Chlorophyta</taxon>
        <taxon>Mamiellophyceae</taxon>
        <taxon>Mamiellales</taxon>
        <taxon>Mamiellaceae</taxon>
        <taxon>Micromonas</taxon>
    </lineage>
</organism>
<dbReference type="KEGG" id="mis:MICPUN_52636"/>
<keyword evidence="3" id="KW-1185">Reference proteome</keyword>
<gene>
    <name evidence="2" type="ORF">MICPUN_52636</name>
</gene>
<proteinExistence type="predicted"/>
<dbReference type="Proteomes" id="UP000002009">
    <property type="component" value="Chromosome 12"/>
</dbReference>